<organism evidence="1 2">
    <name type="scientific">Leptospira kobayashii</name>
    <dbReference type="NCBI Taxonomy" id="1917830"/>
    <lineage>
        <taxon>Bacteria</taxon>
        <taxon>Pseudomonadati</taxon>
        <taxon>Spirochaetota</taxon>
        <taxon>Spirochaetia</taxon>
        <taxon>Leptospirales</taxon>
        <taxon>Leptospiraceae</taxon>
        <taxon>Leptospira</taxon>
    </lineage>
</organism>
<dbReference type="Gene3D" id="3.90.550.10">
    <property type="entry name" value="Spore Coat Polysaccharide Biosynthesis Protein SpsA, Chain A"/>
    <property type="match status" value="1"/>
</dbReference>
<protein>
    <recommendedName>
        <fullName evidence="3">Transferase 1, rSAM/selenodomain-associated</fullName>
    </recommendedName>
</protein>
<dbReference type="Proteomes" id="UP000245263">
    <property type="component" value="Chromosome 1"/>
</dbReference>
<dbReference type="EMBL" id="AP025028">
    <property type="protein sequence ID" value="BDA77924.1"/>
    <property type="molecule type" value="Genomic_DNA"/>
</dbReference>
<dbReference type="NCBIfam" id="TIGR04282">
    <property type="entry name" value="glyco_like_cofC"/>
    <property type="match status" value="1"/>
</dbReference>
<dbReference type="SUPFAM" id="SSF53448">
    <property type="entry name" value="Nucleotide-diphospho-sugar transferases"/>
    <property type="match status" value="1"/>
</dbReference>
<sequence>MPVFMEDRALIIFAKNPRLGKVKTRLAEGLGEILALEVYIELLRTTDDIIRSLPVAKYIYWDGGIPENQNYFSDDCIHRKQVDGDLGLKMAEAFSEVLGKHSLVCIIGTDCPYLSSEILMNAYDHLSDKIDYVIGPALDGGYYLLGLKRVFTELFQDMVWSTDQVYEITTKRGKDLNLSFYNLPKLGDIDDARDYKTWKGI</sequence>
<dbReference type="PANTHER" id="PTHR36529">
    <property type="entry name" value="SLL1095 PROTEIN"/>
    <property type="match status" value="1"/>
</dbReference>
<evidence type="ECO:0000313" key="2">
    <source>
        <dbReference type="Proteomes" id="UP000245263"/>
    </source>
</evidence>
<gene>
    <name evidence="1" type="ORF">LPTSP3_g08540</name>
</gene>
<keyword evidence="2" id="KW-1185">Reference proteome</keyword>
<proteinExistence type="predicted"/>
<dbReference type="Pfam" id="PF09837">
    <property type="entry name" value="DUF2064"/>
    <property type="match status" value="1"/>
</dbReference>
<name>A0ABN6KE08_9LEPT</name>
<reference evidence="1 2" key="1">
    <citation type="submission" date="2021-08" db="EMBL/GenBank/DDBJ databases">
        <title>Complete genome sequence of Leptospira kobayashii strain E30.</title>
        <authorList>
            <person name="Nakao R."/>
            <person name="Nakamura S."/>
            <person name="Masuzawa T."/>
            <person name="Koizumi N."/>
        </authorList>
    </citation>
    <scope>NUCLEOTIDE SEQUENCE [LARGE SCALE GENOMIC DNA]</scope>
    <source>
        <strain evidence="1 2">E30</strain>
    </source>
</reference>
<evidence type="ECO:0008006" key="3">
    <source>
        <dbReference type="Google" id="ProtNLM"/>
    </source>
</evidence>
<evidence type="ECO:0000313" key="1">
    <source>
        <dbReference type="EMBL" id="BDA77924.1"/>
    </source>
</evidence>
<dbReference type="InterPro" id="IPR018641">
    <property type="entry name" value="Trfase_1_rSAM/seldom-assoc"/>
</dbReference>
<accession>A0ABN6KE08</accession>
<dbReference type="PANTHER" id="PTHR36529:SF1">
    <property type="entry name" value="GLYCOSYLTRANSFERASE"/>
    <property type="match status" value="1"/>
</dbReference>
<dbReference type="InterPro" id="IPR029044">
    <property type="entry name" value="Nucleotide-diphossugar_trans"/>
</dbReference>